<dbReference type="Proteomes" id="UP000249081">
    <property type="component" value="Unassembled WGS sequence"/>
</dbReference>
<evidence type="ECO:0000259" key="9">
    <source>
        <dbReference type="Pfam" id="PF13231"/>
    </source>
</evidence>
<feature type="transmembrane region" description="Helical" evidence="8">
    <location>
        <begin position="323"/>
        <end position="343"/>
    </location>
</feature>
<dbReference type="GO" id="GO:0010041">
    <property type="term" value="P:response to iron(III) ion"/>
    <property type="evidence" value="ECO:0007669"/>
    <property type="project" value="TreeGrafter"/>
</dbReference>
<evidence type="ECO:0000313" key="11">
    <source>
        <dbReference type="Proteomes" id="UP000249081"/>
    </source>
</evidence>
<comment type="subcellular location">
    <subcellularLocation>
        <location evidence="1">Cell membrane</location>
        <topology evidence="1">Multi-pass membrane protein</topology>
    </subcellularLocation>
</comment>
<feature type="transmembrane region" description="Helical" evidence="8">
    <location>
        <begin position="270"/>
        <end position="293"/>
    </location>
</feature>
<gene>
    <name evidence="10" type="ORF">DCF17_18900</name>
</gene>
<reference evidence="10 11" key="2">
    <citation type="submission" date="2018-06" db="EMBL/GenBank/DDBJ databases">
        <title>Metagenomic assembly of (sub)arctic Cyanobacteria and their associated microbiome from non-axenic cultures.</title>
        <authorList>
            <person name="Baurain D."/>
        </authorList>
    </citation>
    <scope>NUCLEOTIDE SEQUENCE [LARGE SCALE GENOMIC DNA]</scope>
    <source>
        <strain evidence="10">ULC041bin1</strain>
    </source>
</reference>
<proteinExistence type="predicted"/>
<dbReference type="InterPro" id="IPR050297">
    <property type="entry name" value="LipidA_mod_glycosyltrf_83"/>
</dbReference>
<evidence type="ECO:0000256" key="1">
    <source>
        <dbReference type="ARBA" id="ARBA00004651"/>
    </source>
</evidence>
<evidence type="ECO:0000256" key="2">
    <source>
        <dbReference type="ARBA" id="ARBA00022475"/>
    </source>
</evidence>
<protein>
    <submittedName>
        <fullName evidence="10">4-amino-4-deoxy-L-arabinose transferase</fullName>
    </submittedName>
</protein>
<keyword evidence="2" id="KW-1003">Cell membrane</keyword>
<feature type="domain" description="Glycosyltransferase RgtA/B/C/D-like" evidence="9">
    <location>
        <begin position="79"/>
        <end position="234"/>
    </location>
</feature>
<dbReference type="AlphaFoldDB" id="A0A2W4XL06"/>
<feature type="transmembrane region" description="Helical" evidence="8">
    <location>
        <begin position="427"/>
        <end position="451"/>
    </location>
</feature>
<evidence type="ECO:0000256" key="3">
    <source>
        <dbReference type="ARBA" id="ARBA00022676"/>
    </source>
</evidence>
<reference evidence="11" key="1">
    <citation type="submission" date="2018-04" db="EMBL/GenBank/DDBJ databases">
        <authorList>
            <person name="Cornet L."/>
        </authorList>
    </citation>
    <scope>NUCLEOTIDE SEQUENCE [LARGE SCALE GENOMIC DNA]</scope>
</reference>
<dbReference type="GO" id="GO:0005886">
    <property type="term" value="C:plasma membrane"/>
    <property type="evidence" value="ECO:0007669"/>
    <property type="project" value="UniProtKB-SubCell"/>
</dbReference>
<dbReference type="PANTHER" id="PTHR33908">
    <property type="entry name" value="MANNOSYLTRANSFERASE YKCB-RELATED"/>
    <property type="match status" value="1"/>
</dbReference>
<feature type="transmembrane region" description="Helical" evidence="8">
    <location>
        <begin position="187"/>
        <end position="207"/>
    </location>
</feature>
<evidence type="ECO:0000256" key="4">
    <source>
        <dbReference type="ARBA" id="ARBA00022679"/>
    </source>
</evidence>
<feature type="transmembrane region" description="Helical" evidence="8">
    <location>
        <begin position="219"/>
        <end position="237"/>
    </location>
</feature>
<sequence>MSLPLAQRFKTESLHSSSLAPYVALSLWVGIVLLLRSPLQSLMPHDEGWYAQQARWIVETGDWVTQPWWGEPVHDRMMGIQWLIAASYKLFGVSEGAARLPGAIASWGAVMLTYAIGRRCLTPQIALWGAAILAATPIWMQASRLAIQDVPLTALELLGIWALLQAETQPQRRGWGFLAGSTVGLGFMLKSIMVIPVVMALGPYLVLEHRRHRHLLNPGIYLGLVVGMVPAIAWLALSVERYGSLPLERTFGLLANLAQEDFHNAGPFYYFWNIPANAFPWPLLAVPGVWLGWRSPHPRKALWLGYPLVLFTLLALFKTRTWYYPLQLLPFVALLAALTLTTLGQLYRSHQRRRLVAGLTYGLAGIGSVLVVAGAVALLRPQWIVAQGILVEGLGRYALLAIAAGLGWLVPWGAYRRRAPRSASNTALWQGGWLLGPWGAIALLYATGLWGNYNPDVKLAMTTPPLEEIVAENPVSMVFRSISPTDEDSVLLTFYTPHLGRATGDWRTLESGSYTWITTADLIDLPEGTLPLGQVRDWALVQIP</sequence>
<dbReference type="Pfam" id="PF13231">
    <property type="entry name" value="PMT_2"/>
    <property type="match status" value="1"/>
</dbReference>
<dbReference type="EMBL" id="QBMN01000173">
    <property type="protein sequence ID" value="PZO35305.1"/>
    <property type="molecule type" value="Genomic_DNA"/>
</dbReference>
<dbReference type="PANTHER" id="PTHR33908:SF3">
    <property type="entry name" value="UNDECAPRENYL PHOSPHATE-ALPHA-4-AMINO-4-DEOXY-L-ARABINOSE ARABINOSYL TRANSFERASE"/>
    <property type="match status" value="1"/>
</dbReference>
<evidence type="ECO:0000256" key="6">
    <source>
        <dbReference type="ARBA" id="ARBA00022989"/>
    </source>
</evidence>
<organism evidence="10 11">
    <name type="scientific">Shackletoniella antarctica</name>
    <dbReference type="NCBI Taxonomy" id="268115"/>
    <lineage>
        <taxon>Bacteria</taxon>
        <taxon>Bacillati</taxon>
        <taxon>Cyanobacteriota</taxon>
        <taxon>Cyanophyceae</taxon>
        <taxon>Oculatellales</taxon>
        <taxon>Oculatellaceae</taxon>
        <taxon>Shackletoniella</taxon>
    </lineage>
</organism>
<dbReference type="InterPro" id="IPR038731">
    <property type="entry name" value="RgtA/B/C-like"/>
</dbReference>
<feature type="transmembrane region" description="Helical" evidence="8">
    <location>
        <begin position="300"/>
        <end position="317"/>
    </location>
</feature>
<keyword evidence="5 8" id="KW-0812">Transmembrane</keyword>
<keyword evidence="6 8" id="KW-1133">Transmembrane helix</keyword>
<dbReference type="GO" id="GO:0009103">
    <property type="term" value="P:lipopolysaccharide biosynthetic process"/>
    <property type="evidence" value="ECO:0007669"/>
    <property type="project" value="UniProtKB-ARBA"/>
</dbReference>
<keyword evidence="7 8" id="KW-0472">Membrane</keyword>
<comment type="caution">
    <text evidence="10">The sequence shown here is derived from an EMBL/GenBank/DDBJ whole genome shotgun (WGS) entry which is preliminary data.</text>
</comment>
<keyword evidence="4 10" id="KW-0808">Transferase</keyword>
<name>A0A2W4XL06_9CYAN</name>
<feature type="transmembrane region" description="Helical" evidence="8">
    <location>
        <begin position="125"/>
        <end position="142"/>
    </location>
</feature>
<evidence type="ECO:0000256" key="5">
    <source>
        <dbReference type="ARBA" id="ARBA00022692"/>
    </source>
</evidence>
<evidence type="ECO:0000313" key="10">
    <source>
        <dbReference type="EMBL" id="PZO35305.1"/>
    </source>
</evidence>
<feature type="transmembrane region" description="Helical" evidence="8">
    <location>
        <begin position="19"/>
        <end position="35"/>
    </location>
</feature>
<accession>A0A2W4XL06</accession>
<evidence type="ECO:0000256" key="7">
    <source>
        <dbReference type="ARBA" id="ARBA00023136"/>
    </source>
</evidence>
<dbReference type="GO" id="GO:0016763">
    <property type="term" value="F:pentosyltransferase activity"/>
    <property type="evidence" value="ECO:0007669"/>
    <property type="project" value="TreeGrafter"/>
</dbReference>
<keyword evidence="3" id="KW-0328">Glycosyltransferase</keyword>
<feature type="transmembrane region" description="Helical" evidence="8">
    <location>
        <begin position="355"/>
        <end position="377"/>
    </location>
</feature>
<evidence type="ECO:0000256" key="8">
    <source>
        <dbReference type="SAM" id="Phobius"/>
    </source>
</evidence>
<feature type="transmembrane region" description="Helical" evidence="8">
    <location>
        <begin position="397"/>
        <end position="415"/>
    </location>
</feature>